<sequence length="255" mass="28365">MSFPRGEHSDKRAGDREACHSRSRREDHYTRYPSNRIFRRHDERRAEARNKGSRYGKGPYHCDGHISWREKRSTTEPLAQKAPAKSVSIYEHVDDHDAVIPDAGFTSRSSNHIVATDGSQVKRLASIIVSSGFQRGPMADNVTIRCKSAAKQLKYSSPPRPAATSDEQVIGALSDIGVMEEDGGGEDLLLEDDLFDDELMDIEDKTQEMESSSKAMSSSRRMKHQKDNGKKGLLPSLIRWGEKEGHGDLTVGLGG</sequence>
<evidence type="ECO:0000313" key="3">
    <source>
        <dbReference type="Proteomes" id="UP001642260"/>
    </source>
</evidence>
<organism evidence="2 3">
    <name type="scientific">Eruca vesicaria subsp. sativa</name>
    <name type="common">Garden rocket</name>
    <name type="synonym">Eruca sativa</name>
    <dbReference type="NCBI Taxonomy" id="29727"/>
    <lineage>
        <taxon>Eukaryota</taxon>
        <taxon>Viridiplantae</taxon>
        <taxon>Streptophyta</taxon>
        <taxon>Embryophyta</taxon>
        <taxon>Tracheophyta</taxon>
        <taxon>Spermatophyta</taxon>
        <taxon>Magnoliopsida</taxon>
        <taxon>eudicotyledons</taxon>
        <taxon>Gunneridae</taxon>
        <taxon>Pentapetalae</taxon>
        <taxon>rosids</taxon>
        <taxon>malvids</taxon>
        <taxon>Brassicales</taxon>
        <taxon>Brassicaceae</taxon>
        <taxon>Brassiceae</taxon>
        <taxon>Eruca</taxon>
    </lineage>
</organism>
<proteinExistence type="predicted"/>
<feature type="compositionally biased region" description="Basic and acidic residues" evidence="1">
    <location>
        <begin position="40"/>
        <end position="50"/>
    </location>
</feature>
<evidence type="ECO:0000256" key="1">
    <source>
        <dbReference type="SAM" id="MobiDB-lite"/>
    </source>
</evidence>
<dbReference type="Proteomes" id="UP001642260">
    <property type="component" value="Unassembled WGS sequence"/>
</dbReference>
<protein>
    <submittedName>
        <fullName evidence="2">Uncharacterized protein</fullName>
    </submittedName>
</protein>
<evidence type="ECO:0000313" key="2">
    <source>
        <dbReference type="EMBL" id="CAH8334260.1"/>
    </source>
</evidence>
<dbReference type="AlphaFoldDB" id="A0ABC8JPA0"/>
<gene>
    <name evidence="2" type="ORF">ERUC_LOCUS13068</name>
</gene>
<name>A0ABC8JPA0_ERUVS</name>
<keyword evidence="3" id="KW-1185">Reference proteome</keyword>
<feature type="region of interest" description="Disordered" evidence="1">
    <location>
        <begin position="205"/>
        <end position="236"/>
    </location>
</feature>
<dbReference type="EMBL" id="CAKOAT010124266">
    <property type="protein sequence ID" value="CAH8334260.1"/>
    <property type="molecule type" value="Genomic_DNA"/>
</dbReference>
<reference evidence="2 3" key="1">
    <citation type="submission" date="2022-03" db="EMBL/GenBank/DDBJ databases">
        <authorList>
            <person name="Macdonald S."/>
            <person name="Ahmed S."/>
            <person name="Newling K."/>
        </authorList>
    </citation>
    <scope>NUCLEOTIDE SEQUENCE [LARGE SCALE GENOMIC DNA]</scope>
</reference>
<accession>A0ABC8JPA0</accession>
<feature type="region of interest" description="Disordered" evidence="1">
    <location>
        <begin position="1"/>
        <end position="58"/>
    </location>
</feature>
<feature type="compositionally biased region" description="Basic and acidic residues" evidence="1">
    <location>
        <begin position="1"/>
        <end position="30"/>
    </location>
</feature>
<comment type="caution">
    <text evidence="2">The sequence shown here is derived from an EMBL/GenBank/DDBJ whole genome shotgun (WGS) entry which is preliminary data.</text>
</comment>